<comment type="caution">
    <text evidence="4">The sequence shown here is derived from an EMBL/GenBank/DDBJ whole genome shotgun (WGS) entry which is preliminary data.</text>
</comment>
<keyword evidence="2" id="KW-0732">Signal</keyword>
<accession>A0A0B4EUJ2</accession>
<protein>
    <submittedName>
        <fullName evidence="4">WSC domain protein</fullName>
    </submittedName>
</protein>
<dbReference type="AlphaFoldDB" id="A0A0B4EUJ2"/>
<feature type="region of interest" description="Disordered" evidence="1">
    <location>
        <begin position="87"/>
        <end position="114"/>
    </location>
</feature>
<dbReference type="Pfam" id="PF01822">
    <property type="entry name" value="WSC"/>
    <property type="match status" value="1"/>
</dbReference>
<feature type="compositionally biased region" description="Low complexity" evidence="1">
    <location>
        <begin position="92"/>
        <end position="114"/>
    </location>
</feature>
<feature type="chain" id="PRO_5013266315" evidence="2">
    <location>
        <begin position="16"/>
        <end position="256"/>
    </location>
</feature>
<organism evidence="4 5">
    <name type="scientific">Metarhizium anisopliae (strain ARSEF 549)</name>
    <dbReference type="NCBI Taxonomy" id="3151832"/>
    <lineage>
        <taxon>Eukaryota</taxon>
        <taxon>Fungi</taxon>
        <taxon>Dikarya</taxon>
        <taxon>Ascomycota</taxon>
        <taxon>Pezizomycotina</taxon>
        <taxon>Sordariomycetes</taxon>
        <taxon>Hypocreomycetidae</taxon>
        <taxon>Hypocreales</taxon>
        <taxon>Clavicipitaceae</taxon>
        <taxon>Metarhizium</taxon>
    </lineage>
</organism>
<evidence type="ECO:0000313" key="4">
    <source>
        <dbReference type="EMBL" id="KID59422.1"/>
    </source>
</evidence>
<feature type="compositionally biased region" description="Polar residues" evidence="1">
    <location>
        <begin position="241"/>
        <end position="250"/>
    </location>
</feature>
<reference evidence="4 5" key="1">
    <citation type="journal article" date="2014" name="Proc. Natl. Acad. Sci. U.S.A.">
        <title>Trajectory and genomic determinants of fungal-pathogen speciation and host adaptation.</title>
        <authorList>
            <person name="Hu X."/>
            <person name="Xiao G."/>
            <person name="Zheng P."/>
            <person name="Shang Y."/>
            <person name="Su Y."/>
            <person name="Zhang X."/>
            <person name="Liu X."/>
            <person name="Zhan S."/>
            <person name="St Leger R.J."/>
            <person name="Wang C."/>
        </authorList>
    </citation>
    <scope>NUCLEOTIDE SEQUENCE [LARGE SCALE GENOMIC DNA]</scope>
    <source>
        <strain evidence="4 5">ARSEF 549</strain>
    </source>
</reference>
<dbReference type="VEuPathDB" id="FungiDB:MAN_10727"/>
<feature type="region of interest" description="Disordered" evidence="1">
    <location>
        <begin position="219"/>
        <end position="256"/>
    </location>
</feature>
<dbReference type="InterPro" id="IPR002889">
    <property type="entry name" value="WSC_carb-bd"/>
</dbReference>
<feature type="signal peptide" evidence="2">
    <location>
        <begin position="1"/>
        <end position="15"/>
    </location>
</feature>
<evidence type="ECO:0000256" key="1">
    <source>
        <dbReference type="SAM" id="MobiDB-lite"/>
    </source>
</evidence>
<evidence type="ECO:0000259" key="3">
    <source>
        <dbReference type="PROSITE" id="PS51212"/>
    </source>
</evidence>
<dbReference type="PROSITE" id="PS51212">
    <property type="entry name" value="WSC"/>
    <property type="match status" value="1"/>
</dbReference>
<dbReference type="HOGENOM" id="CLU_077470_0_0_1"/>
<dbReference type="SMART" id="SM00321">
    <property type="entry name" value="WSC"/>
    <property type="match status" value="1"/>
</dbReference>
<sequence length="256" mass="27872">MKAALILQLTALVAGTRLPELEWDPDTVADCIEWENNVGEYTCEYIRDLFKITPEQFSKWNPSVGLDCKPWDVQSYCIVTQERMNEFERTHTPSPTSTTSMTSTTTTTASTSTLGPSPTAWMALGCYSEGTPPILSSRMSPEGGDEALTIPKCQDICYRASLRFAGVVHGNECWCSSYVGGERAKNAAECNLPCTGNAKVICGGKNRLNIFRAEEPKSALSSVSKPMQSSSNAKEPLPVPETTQSTSGATRNFALF</sequence>
<gene>
    <name evidence="4" type="ORF">MAN_10727</name>
</gene>
<dbReference type="EMBL" id="AZNF01000029">
    <property type="protein sequence ID" value="KID59422.1"/>
    <property type="molecule type" value="Genomic_DNA"/>
</dbReference>
<feature type="non-terminal residue" evidence="4">
    <location>
        <position position="1"/>
    </location>
</feature>
<evidence type="ECO:0000313" key="5">
    <source>
        <dbReference type="Proteomes" id="UP000031186"/>
    </source>
</evidence>
<feature type="domain" description="WSC" evidence="3">
    <location>
        <begin position="120"/>
        <end position="214"/>
    </location>
</feature>
<evidence type="ECO:0000256" key="2">
    <source>
        <dbReference type="SAM" id="SignalP"/>
    </source>
</evidence>
<feature type="compositionally biased region" description="Polar residues" evidence="1">
    <location>
        <begin position="219"/>
        <end position="233"/>
    </location>
</feature>
<name>A0A0B4EUJ2_METAF</name>
<dbReference type="Proteomes" id="UP000031186">
    <property type="component" value="Unassembled WGS sequence"/>
</dbReference>
<keyword evidence="5" id="KW-1185">Reference proteome</keyword>
<proteinExistence type="predicted"/>